<dbReference type="SUPFAM" id="SSF52821">
    <property type="entry name" value="Rhodanese/Cell cycle control phosphatase"/>
    <property type="match status" value="1"/>
</dbReference>
<dbReference type="SMART" id="SM00450">
    <property type="entry name" value="RHOD"/>
    <property type="match status" value="1"/>
</dbReference>
<gene>
    <name evidence="4" type="ORF">IC230_06605</name>
</gene>
<evidence type="ECO:0000256" key="1">
    <source>
        <dbReference type="SAM" id="SignalP"/>
    </source>
</evidence>
<feature type="chain" id="PRO_5037712506" evidence="1">
    <location>
        <begin position="23"/>
        <end position="235"/>
    </location>
</feature>
<name>A0A927AZC9_9BACT</name>
<dbReference type="Proteomes" id="UP000653797">
    <property type="component" value="Unassembled WGS sequence"/>
</dbReference>
<dbReference type="Pfam" id="PF00581">
    <property type="entry name" value="Rhodanese"/>
    <property type="match status" value="1"/>
</dbReference>
<evidence type="ECO:0000259" key="2">
    <source>
        <dbReference type="PROSITE" id="PS50206"/>
    </source>
</evidence>
<dbReference type="AlphaFoldDB" id="A0A927AZC9"/>
<dbReference type="GO" id="GO:0005829">
    <property type="term" value="C:cytosol"/>
    <property type="evidence" value="ECO:0007669"/>
    <property type="project" value="TreeGrafter"/>
</dbReference>
<evidence type="ECO:0000313" key="4">
    <source>
        <dbReference type="EMBL" id="MBD2752550.1"/>
    </source>
</evidence>
<feature type="signal peptide" evidence="1">
    <location>
        <begin position="1"/>
        <end position="22"/>
    </location>
</feature>
<keyword evidence="5" id="KW-1185">Reference proteome</keyword>
<comment type="caution">
    <text evidence="4">The sequence shown here is derived from an EMBL/GenBank/DDBJ whole genome shotgun (WGS) entry which is preliminary data.</text>
</comment>
<feature type="domain" description="Thioredoxin" evidence="3">
    <location>
        <begin position="108"/>
        <end position="235"/>
    </location>
</feature>
<dbReference type="PROSITE" id="PS50206">
    <property type="entry name" value="RHODANESE_3"/>
    <property type="match status" value="1"/>
</dbReference>
<dbReference type="GO" id="GO:0015035">
    <property type="term" value="F:protein-disulfide reductase activity"/>
    <property type="evidence" value="ECO:0007669"/>
    <property type="project" value="TreeGrafter"/>
</dbReference>
<dbReference type="InterPro" id="IPR036249">
    <property type="entry name" value="Thioredoxin-like_sf"/>
</dbReference>
<organism evidence="4 5">
    <name type="scientific">Spirosoma validum</name>
    <dbReference type="NCBI Taxonomy" id="2771355"/>
    <lineage>
        <taxon>Bacteria</taxon>
        <taxon>Pseudomonadati</taxon>
        <taxon>Bacteroidota</taxon>
        <taxon>Cytophagia</taxon>
        <taxon>Cytophagales</taxon>
        <taxon>Cytophagaceae</taxon>
        <taxon>Spirosoma</taxon>
    </lineage>
</organism>
<dbReference type="CDD" id="cd02947">
    <property type="entry name" value="TRX_family"/>
    <property type="match status" value="1"/>
</dbReference>
<evidence type="ECO:0000313" key="5">
    <source>
        <dbReference type="Proteomes" id="UP000653797"/>
    </source>
</evidence>
<dbReference type="EMBL" id="JACXAA010000002">
    <property type="protein sequence ID" value="MBD2752550.1"/>
    <property type="molecule type" value="Genomic_DNA"/>
</dbReference>
<dbReference type="PROSITE" id="PS51352">
    <property type="entry name" value="THIOREDOXIN_2"/>
    <property type="match status" value="1"/>
</dbReference>
<dbReference type="SUPFAM" id="SSF52833">
    <property type="entry name" value="Thioredoxin-like"/>
    <property type="match status" value="1"/>
</dbReference>
<reference evidence="4" key="1">
    <citation type="submission" date="2020-09" db="EMBL/GenBank/DDBJ databases">
        <authorList>
            <person name="Kim M.K."/>
        </authorList>
    </citation>
    <scope>NUCLEOTIDE SEQUENCE</scope>
    <source>
        <strain evidence="4">BT704</strain>
    </source>
</reference>
<feature type="domain" description="Rhodanese" evidence="2">
    <location>
        <begin position="39"/>
        <end position="130"/>
    </location>
</feature>
<evidence type="ECO:0000259" key="3">
    <source>
        <dbReference type="PROSITE" id="PS51352"/>
    </source>
</evidence>
<dbReference type="Pfam" id="PF00085">
    <property type="entry name" value="Thioredoxin"/>
    <property type="match status" value="1"/>
</dbReference>
<dbReference type="PANTHER" id="PTHR45663">
    <property type="entry name" value="GEO12009P1"/>
    <property type="match status" value="1"/>
</dbReference>
<dbReference type="PANTHER" id="PTHR45663:SF11">
    <property type="entry name" value="GEO12009P1"/>
    <property type="match status" value="1"/>
</dbReference>
<dbReference type="RefSeq" id="WP_191038184.1">
    <property type="nucleotide sequence ID" value="NZ_JACXAA010000002.1"/>
</dbReference>
<dbReference type="CDD" id="cd00158">
    <property type="entry name" value="RHOD"/>
    <property type="match status" value="1"/>
</dbReference>
<dbReference type="GO" id="GO:0045454">
    <property type="term" value="P:cell redox homeostasis"/>
    <property type="evidence" value="ECO:0007669"/>
    <property type="project" value="TreeGrafter"/>
</dbReference>
<keyword evidence="1" id="KW-0732">Signal</keyword>
<dbReference type="InterPro" id="IPR001763">
    <property type="entry name" value="Rhodanese-like_dom"/>
</dbReference>
<dbReference type="InterPro" id="IPR013766">
    <property type="entry name" value="Thioredoxin_domain"/>
</dbReference>
<dbReference type="Gene3D" id="3.40.30.10">
    <property type="entry name" value="Glutaredoxin"/>
    <property type="match status" value="1"/>
</dbReference>
<accession>A0A927AZC9</accession>
<proteinExistence type="predicted"/>
<dbReference type="InterPro" id="IPR036873">
    <property type="entry name" value="Rhodanese-like_dom_sf"/>
</dbReference>
<dbReference type="Gene3D" id="3.40.250.10">
    <property type="entry name" value="Rhodanese-like domain"/>
    <property type="match status" value="1"/>
</dbReference>
<sequence length="235" mass="25544">MKTKLVAAILGLVLFVSIRLNAQNTAPTFDTFEAKLKQAGSRAQILDARSEEEYTQNHLKGAISFNVANDADFQKQIKTLKKENPVFVYSIGNGRSGILAKQLQQNGFADVTELPGGLSKWIGSGRPVESTVGAGLSLADYQAQLQSEKLVLVDFGSRYCGSCKKLAPTVNAIKTERASVVNVINIEAYENKDLVKQLGITSLPTLVLYKNKQIVWQKSGVTPRAEIEASIAESL</sequence>
<protein>
    <submittedName>
        <fullName evidence="4">Thioredoxin fold domain-containing protein</fullName>
    </submittedName>
</protein>